<dbReference type="SUPFAM" id="SSF51971">
    <property type="entry name" value="Nucleotide-binding domain"/>
    <property type="match status" value="1"/>
</dbReference>
<dbReference type="InterPro" id="IPR023209">
    <property type="entry name" value="DAO"/>
</dbReference>
<keyword evidence="5" id="KW-0560">Oxidoreductase</keyword>
<feature type="binding site" evidence="6">
    <location>
        <position position="254"/>
    </location>
    <ligand>
        <name>D-dopa</name>
        <dbReference type="ChEBI" id="CHEBI:149689"/>
    </ligand>
</feature>
<gene>
    <name evidence="8" type="ORF">B0H16DRAFT_1671912</name>
</gene>
<feature type="binding site" evidence="6">
    <location>
        <begin position="51"/>
        <end position="52"/>
    </location>
    <ligand>
        <name>FAD</name>
        <dbReference type="ChEBI" id="CHEBI:57692"/>
    </ligand>
</feature>
<evidence type="ECO:0000256" key="2">
    <source>
        <dbReference type="ARBA" id="ARBA00006730"/>
    </source>
</evidence>
<evidence type="ECO:0000256" key="3">
    <source>
        <dbReference type="ARBA" id="ARBA00022630"/>
    </source>
</evidence>
<feature type="binding site" evidence="6">
    <location>
        <position position="321"/>
    </location>
    <ligand>
        <name>D-dopa</name>
        <dbReference type="ChEBI" id="CHEBI:149689"/>
    </ligand>
</feature>
<dbReference type="GO" id="GO:0005737">
    <property type="term" value="C:cytoplasm"/>
    <property type="evidence" value="ECO:0007669"/>
    <property type="project" value="TreeGrafter"/>
</dbReference>
<dbReference type="PIRSF" id="PIRSF000189">
    <property type="entry name" value="D-aa_oxidase"/>
    <property type="match status" value="1"/>
</dbReference>
<keyword evidence="3" id="KW-0285">Flavoprotein</keyword>
<dbReference type="Pfam" id="PF01266">
    <property type="entry name" value="DAO"/>
    <property type="match status" value="1"/>
</dbReference>
<dbReference type="PANTHER" id="PTHR11530">
    <property type="entry name" value="D-AMINO ACID OXIDASE"/>
    <property type="match status" value="1"/>
</dbReference>
<keyword evidence="4 6" id="KW-0274">FAD</keyword>
<feature type="binding site" evidence="6">
    <location>
        <position position="352"/>
    </location>
    <ligand>
        <name>D-dopa</name>
        <dbReference type="ChEBI" id="CHEBI:149689"/>
    </ligand>
</feature>
<proteinExistence type="inferred from homology"/>
<feature type="domain" description="FAD dependent oxidoreductase" evidence="7">
    <location>
        <begin position="17"/>
        <end position="368"/>
    </location>
</feature>
<reference evidence="8" key="1">
    <citation type="submission" date="2023-03" db="EMBL/GenBank/DDBJ databases">
        <title>Massive genome expansion in bonnet fungi (Mycena s.s.) driven by repeated elements and novel gene families across ecological guilds.</title>
        <authorList>
            <consortium name="Lawrence Berkeley National Laboratory"/>
            <person name="Harder C.B."/>
            <person name="Miyauchi S."/>
            <person name="Viragh M."/>
            <person name="Kuo A."/>
            <person name="Thoen E."/>
            <person name="Andreopoulos B."/>
            <person name="Lu D."/>
            <person name="Skrede I."/>
            <person name="Drula E."/>
            <person name="Henrissat B."/>
            <person name="Morin E."/>
            <person name="Kohler A."/>
            <person name="Barry K."/>
            <person name="LaButti K."/>
            <person name="Morin E."/>
            <person name="Salamov A."/>
            <person name="Lipzen A."/>
            <person name="Mereny Z."/>
            <person name="Hegedus B."/>
            <person name="Baldrian P."/>
            <person name="Stursova M."/>
            <person name="Weitz H."/>
            <person name="Taylor A."/>
            <person name="Grigoriev I.V."/>
            <person name="Nagy L.G."/>
            <person name="Martin F."/>
            <person name="Kauserud H."/>
        </authorList>
    </citation>
    <scope>NUCLEOTIDE SEQUENCE</scope>
    <source>
        <strain evidence="8">CBHHK182m</strain>
    </source>
</reference>
<dbReference type="InterPro" id="IPR006181">
    <property type="entry name" value="D-amino_acid_oxidase_CS"/>
</dbReference>
<comment type="caution">
    <text evidence="8">The sequence shown here is derived from an EMBL/GenBank/DDBJ whole genome shotgun (WGS) entry which is preliminary data.</text>
</comment>
<dbReference type="SUPFAM" id="SSF54373">
    <property type="entry name" value="FAD-linked reductases, C-terminal domain"/>
    <property type="match status" value="1"/>
</dbReference>
<evidence type="ECO:0000259" key="7">
    <source>
        <dbReference type="Pfam" id="PF01266"/>
    </source>
</evidence>
<dbReference type="Proteomes" id="UP001215598">
    <property type="component" value="Unassembled WGS sequence"/>
</dbReference>
<protein>
    <submittedName>
        <fullName evidence="8">FAD dependent oxidoreductase</fullName>
    </submittedName>
</protein>
<comment type="cofactor">
    <cofactor evidence="1 6">
        <name>FAD</name>
        <dbReference type="ChEBI" id="CHEBI:57692"/>
    </cofactor>
</comment>
<keyword evidence="9" id="KW-1185">Reference proteome</keyword>
<evidence type="ECO:0000256" key="5">
    <source>
        <dbReference type="ARBA" id="ARBA00023002"/>
    </source>
</evidence>
<dbReference type="GO" id="GO:0019478">
    <property type="term" value="P:D-amino acid catabolic process"/>
    <property type="evidence" value="ECO:0007669"/>
    <property type="project" value="TreeGrafter"/>
</dbReference>
<evidence type="ECO:0000313" key="8">
    <source>
        <dbReference type="EMBL" id="KAJ7779074.1"/>
    </source>
</evidence>
<dbReference type="AlphaFoldDB" id="A0AAD7NXI0"/>
<dbReference type="GO" id="GO:0071949">
    <property type="term" value="F:FAD binding"/>
    <property type="evidence" value="ECO:0007669"/>
    <property type="project" value="InterPro"/>
</dbReference>
<sequence>MGDYSGKSRLRSYLDPGVVGLSTAIRALEAGFDVTIFAEIFPADKKSIKYTSCWAGADHISATTSNALQHRLERETFTVFSESLKKDPLIPIMMCPHTEYAEALHPDDDQKRRDYHSKYYPKYRDLEPSELPEGVVRGASFSTFHVDVPRYLPYLMDRFLSLGGRAFRVTLPSLSVLLSEETRPALTAFPSTSVSTPPTFEPAVVINCTGIGALSIGDVLDSNIYPTRGEVLIIRAPWVDHGSTYYYKDGHTSYIIPRQSGDVVLGGTFQADDWHPNSRPETVKLIKERGLKAYPELLPAHKRDTGGVADLDVVEECVGLRPTRKGGVRLEIEHLSLANKTIPIVHNYGHGGAGYQSSWGSANLAVELLQSAVNA</sequence>
<evidence type="ECO:0000256" key="4">
    <source>
        <dbReference type="ARBA" id="ARBA00022827"/>
    </source>
</evidence>
<dbReference type="GO" id="GO:0003884">
    <property type="term" value="F:D-amino-acid oxidase activity"/>
    <property type="evidence" value="ECO:0007669"/>
    <property type="project" value="InterPro"/>
</dbReference>
<feature type="binding site" evidence="6">
    <location>
        <position position="209"/>
    </location>
    <ligand>
        <name>FAD</name>
        <dbReference type="ChEBI" id="CHEBI:57692"/>
    </ligand>
</feature>
<organism evidence="8 9">
    <name type="scientific">Mycena metata</name>
    <dbReference type="NCBI Taxonomy" id="1033252"/>
    <lineage>
        <taxon>Eukaryota</taxon>
        <taxon>Fungi</taxon>
        <taxon>Dikarya</taxon>
        <taxon>Basidiomycota</taxon>
        <taxon>Agaricomycotina</taxon>
        <taxon>Agaricomycetes</taxon>
        <taxon>Agaricomycetidae</taxon>
        <taxon>Agaricales</taxon>
        <taxon>Marasmiineae</taxon>
        <taxon>Mycenaceae</taxon>
        <taxon>Mycena</taxon>
    </lineage>
</organism>
<dbReference type="EMBL" id="JARKIB010000006">
    <property type="protein sequence ID" value="KAJ7779074.1"/>
    <property type="molecule type" value="Genomic_DNA"/>
</dbReference>
<dbReference type="Gene3D" id="3.40.50.720">
    <property type="entry name" value="NAD(P)-binding Rossmann-like Domain"/>
    <property type="match status" value="1"/>
</dbReference>
<name>A0AAD7NXI0_9AGAR</name>
<evidence type="ECO:0000313" key="9">
    <source>
        <dbReference type="Proteomes" id="UP001215598"/>
    </source>
</evidence>
<evidence type="ECO:0000256" key="6">
    <source>
        <dbReference type="PIRSR" id="PIRSR000189-1"/>
    </source>
</evidence>
<accession>A0AAD7NXI0</accession>
<dbReference type="PROSITE" id="PS00677">
    <property type="entry name" value="DAO"/>
    <property type="match status" value="1"/>
</dbReference>
<dbReference type="InterPro" id="IPR006076">
    <property type="entry name" value="FAD-dep_OxRdtase"/>
</dbReference>
<dbReference type="PANTHER" id="PTHR11530:SF11">
    <property type="entry name" value="D-ASPARTATE OXIDASE"/>
    <property type="match status" value="1"/>
</dbReference>
<comment type="similarity">
    <text evidence="2">Belongs to the DAMOX/DASOX family.</text>
</comment>
<dbReference type="Gene3D" id="3.30.9.10">
    <property type="entry name" value="D-Amino Acid Oxidase, subunit A, domain 2"/>
    <property type="match status" value="1"/>
</dbReference>
<evidence type="ECO:0000256" key="1">
    <source>
        <dbReference type="ARBA" id="ARBA00001974"/>
    </source>
</evidence>